<organism evidence="3 4">
    <name type="scientific">Sphaerisporangium rufum</name>
    <dbReference type="NCBI Taxonomy" id="1381558"/>
    <lineage>
        <taxon>Bacteria</taxon>
        <taxon>Bacillati</taxon>
        <taxon>Actinomycetota</taxon>
        <taxon>Actinomycetes</taxon>
        <taxon>Streptosporangiales</taxon>
        <taxon>Streptosporangiaceae</taxon>
        <taxon>Sphaerisporangium</taxon>
    </lineage>
</organism>
<evidence type="ECO:0000313" key="3">
    <source>
        <dbReference type="EMBL" id="GII81864.1"/>
    </source>
</evidence>
<keyword evidence="4" id="KW-1185">Reference proteome</keyword>
<dbReference type="EMBL" id="BOOU01000114">
    <property type="protein sequence ID" value="GII81864.1"/>
    <property type="molecule type" value="Genomic_DNA"/>
</dbReference>
<proteinExistence type="predicted"/>
<dbReference type="AlphaFoldDB" id="A0A919R948"/>
<keyword evidence="2" id="KW-0812">Transmembrane</keyword>
<reference evidence="3" key="1">
    <citation type="submission" date="2021-01" db="EMBL/GenBank/DDBJ databases">
        <title>Whole genome shotgun sequence of Sphaerisporangium rufum NBRC 109079.</title>
        <authorList>
            <person name="Komaki H."/>
            <person name="Tamura T."/>
        </authorList>
    </citation>
    <scope>NUCLEOTIDE SEQUENCE</scope>
    <source>
        <strain evidence="3">NBRC 109079</strain>
    </source>
</reference>
<evidence type="ECO:0000256" key="1">
    <source>
        <dbReference type="SAM" id="MobiDB-lite"/>
    </source>
</evidence>
<accession>A0A919R948</accession>
<gene>
    <name evidence="3" type="ORF">Sru01_68460</name>
</gene>
<protein>
    <submittedName>
        <fullName evidence="3">Uncharacterized protein</fullName>
    </submittedName>
</protein>
<dbReference type="RefSeq" id="WP_239138050.1">
    <property type="nucleotide sequence ID" value="NZ_BOOU01000114.1"/>
</dbReference>
<name>A0A919R948_9ACTN</name>
<keyword evidence="2" id="KW-0472">Membrane</keyword>
<evidence type="ECO:0000256" key="2">
    <source>
        <dbReference type="SAM" id="Phobius"/>
    </source>
</evidence>
<feature type="region of interest" description="Disordered" evidence="1">
    <location>
        <begin position="73"/>
        <end position="100"/>
    </location>
</feature>
<feature type="transmembrane region" description="Helical" evidence="2">
    <location>
        <begin position="12"/>
        <end position="33"/>
    </location>
</feature>
<comment type="caution">
    <text evidence="3">The sequence shown here is derived from an EMBL/GenBank/DDBJ whole genome shotgun (WGS) entry which is preliminary data.</text>
</comment>
<dbReference type="Proteomes" id="UP000655287">
    <property type="component" value="Unassembled WGS sequence"/>
</dbReference>
<keyword evidence="2" id="KW-1133">Transmembrane helix</keyword>
<sequence length="100" mass="11606">MIKALHKMGIRSGMMYMAGVMSVGASIVSWNISRQHERSRMRADHWGIFVGEWAPTFFAIGLALRMEEMREEVMTGMPEEEEERHERMGRRFGRRMTAGV</sequence>
<evidence type="ECO:0000313" key="4">
    <source>
        <dbReference type="Proteomes" id="UP000655287"/>
    </source>
</evidence>